<keyword evidence="8 13" id="KW-1133">Transmembrane helix</keyword>
<evidence type="ECO:0000256" key="1">
    <source>
        <dbReference type="ARBA" id="ARBA00004167"/>
    </source>
</evidence>
<gene>
    <name evidence="17" type="ORF">DGYR_LOCUS5421</name>
</gene>
<evidence type="ECO:0000313" key="18">
    <source>
        <dbReference type="Proteomes" id="UP000549394"/>
    </source>
</evidence>
<evidence type="ECO:0000256" key="11">
    <source>
        <dbReference type="ARBA" id="ARBA00023273"/>
    </source>
</evidence>
<keyword evidence="4" id="KW-1003">Cell membrane</keyword>
<dbReference type="InterPro" id="IPR012334">
    <property type="entry name" value="Pectin_lyas_fold"/>
</dbReference>
<keyword evidence="10" id="KW-0325">Glycoprotein</keyword>
<feature type="region of interest" description="Disordered" evidence="12">
    <location>
        <begin position="4567"/>
        <end position="4588"/>
    </location>
</feature>
<dbReference type="SMART" id="SM01225">
    <property type="entry name" value="G8"/>
    <property type="match status" value="2"/>
</dbReference>
<evidence type="ECO:0000256" key="7">
    <source>
        <dbReference type="ARBA" id="ARBA00022737"/>
    </source>
</evidence>
<dbReference type="InterPro" id="IPR052387">
    <property type="entry name" value="Fibrocystin"/>
</dbReference>
<evidence type="ECO:0000256" key="5">
    <source>
        <dbReference type="ARBA" id="ARBA00022692"/>
    </source>
</evidence>
<dbReference type="FunFam" id="2.60.40.10:FF:000857">
    <property type="entry name" value="PKHD1 like 1"/>
    <property type="match status" value="1"/>
</dbReference>
<dbReference type="OrthoDB" id="120976at2759"/>
<feature type="compositionally biased region" description="Low complexity" evidence="12">
    <location>
        <begin position="4609"/>
        <end position="4621"/>
    </location>
</feature>
<organism evidence="17 18">
    <name type="scientific">Dimorphilus gyrociliatus</name>
    <dbReference type="NCBI Taxonomy" id="2664684"/>
    <lineage>
        <taxon>Eukaryota</taxon>
        <taxon>Metazoa</taxon>
        <taxon>Spiralia</taxon>
        <taxon>Lophotrochozoa</taxon>
        <taxon>Annelida</taxon>
        <taxon>Polychaeta</taxon>
        <taxon>Polychaeta incertae sedis</taxon>
        <taxon>Dinophilidae</taxon>
        <taxon>Dimorphilus</taxon>
    </lineage>
</organism>
<feature type="compositionally biased region" description="Polar residues" evidence="12">
    <location>
        <begin position="4631"/>
        <end position="4648"/>
    </location>
</feature>
<feature type="region of interest" description="Disordered" evidence="12">
    <location>
        <begin position="4603"/>
        <end position="4660"/>
    </location>
</feature>
<comment type="subcellular location">
    <subcellularLocation>
        <location evidence="2">Cell membrane</location>
    </subcellularLocation>
    <subcellularLocation>
        <location evidence="3">Cell projection</location>
    </subcellularLocation>
    <subcellularLocation>
        <location evidence="1">Membrane</location>
        <topology evidence="1">Single-pass membrane protein</topology>
    </subcellularLocation>
</comment>
<dbReference type="InterPro" id="IPR055401">
    <property type="entry name" value="CEMIP_beta-hel_dom"/>
</dbReference>
<dbReference type="CDD" id="cd05380">
    <property type="entry name" value="CAP_euk"/>
    <property type="match status" value="1"/>
</dbReference>
<proteinExistence type="predicted"/>
<dbReference type="SUPFAM" id="SSF81296">
    <property type="entry name" value="E set domains"/>
    <property type="match status" value="11"/>
</dbReference>
<dbReference type="GO" id="GO:0042995">
    <property type="term" value="C:cell projection"/>
    <property type="evidence" value="ECO:0007669"/>
    <property type="project" value="UniProtKB-SubCell"/>
</dbReference>
<dbReference type="SMART" id="SM00198">
    <property type="entry name" value="SCP"/>
    <property type="match status" value="1"/>
</dbReference>
<feature type="signal peptide" evidence="14">
    <location>
        <begin position="1"/>
        <end position="19"/>
    </location>
</feature>
<reference evidence="17 18" key="1">
    <citation type="submission" date="2020-08" db="EMBL/GenBank/DDBJ databases">
        <authorList>
            <person name="Hejnol A."/>
        </authorList>
    </citation>
    <scope>NUCLEOTIDE SEQUENCE [LARGE SCALE GENOMIC DNA]</scope>
</reference>
<keyword evidence="11" id="KW-0966">Cell projection</keyword>
<dbReference type="Gene3D" id="3.40.33.10">
    <property type="entry name" value="CAP"/>
    <property type="match status" value="1"/>
</dbReference>
<dbReference type="InterPro" id="IPR014756">
    <property type="entry name" value="Ig_E-set"/>
</dbReference>
<comment type="caution">
    <text evidence="17">The sequence shown here is derived from an EMBL/GenBank/DDBJ whole genome shotgun (WGS) entry which is preliminary data.</text>
</comment>
<evidence type="ECO:0000256" key="10">
    <source>
        <dbReference type="ARBA" id="ARBA00023180"/>
    </source>
</evidence>
<feature type="transmembrane region" description="Helical" evidence="13">
    <location>
        <begin position="4534"/>
        <end position="4560"/>
    </location>
</feature>
<evidence type="ECO:0000313" key="17">
    <source>
        <dbReference type="EMBL" id="CAD5116834.1"/>
    </source>
</evidence>
<dbReference type="SMART" id="SM00429">
    <property type="entry name" value="IPT"/>
    <property type="match status" value="11"/>
</dbReference>
<dbReference type="SMART" id="SM00710">
    <property type="entry name" value="PbH1"/>
    <property type="match status" value="10"/>
</dbReference>
<evidence type="ECO:0000256" key="12">
    <source>
        <dbReference type="SAM" id="MobiDB-lite"/>
    </source>
</evidence>
<evidence type="ECO:0000256" key="3">
    <source>
        <dbReference type="ARBA" id="ARBA00004316"/>
    </source>
</evidence>
<evidence type="ECO:0000256" key="2">
    <source>
        <dbReference type="ARBA" id="ARBA00004236"/>
    </source>
</evidence>
<dbReference type="InterPro" id="IPR006626">
    <property type="entry name" value="PbH1"/>
</dbReference>
<keyword evidence="7" id="KW-0677">Repeat</keyword>
<accession>A0A7I8VM73</accession>
<dbReference type="Gene3D" id="2.60.120.1560">
    <property type="match status" value="1"/>
</dbReference>
<evidence type="ECO:0000256" key="8">
    <source>
        <dbReference type="ARBA" id="ARBA00022989"/>
    </source>
</evidence>
<protein>
    <submittedName>
        <fullName evidence="17">DgyrCDS5681</fullName>
    </submittedName>
</protein>
<evidence type="ECO:0000259" key="15">
    <source>
        <dbReference type="PROSITE" id="PS51484"/>
    </source>
</evidence>
<dbReference type="Pfam" id="PF24606">
    <property type="entry name" value="CEMIP_beta-hel"/>
    <property type="match status" value="1"/>
</dbReference>
<sequence>MTKTFQNLLILFLIGVSNGSISSLLPSGDQDLVVARINHFRRNAGSSDMQKIAWDGDLASSAQEQANRCSEIQDSKVFAFSSISSVENAVKAWFDEKGNFDGNSCNCRVGAKCQNYIKVTTAKTVKVGCGRQTCSNLYEDSTRTSVIKNNVEFLVCKFEKPAIENNCPFKKGKECSECPSGRERCVEKLCQASCAKGEEGEGCHIEPKVTHIQPQKGSLNGGTRITIFGKGFSQDRFNFGANRESLGNKVTLISAVGSHTCDIHIDGCTEFQITCYTRKMPAGSYFVRIEVDGKAVTDENHCGDADASDCKFTTLQDKTPTIESIERHTQTPRQFIKMRGVIGTAYRGSTILTENSTNGETDRFTRMWACGRECIMENENGDVHKLELDGDGTGKYGSVWCEHQGNFVGLCNVSSLIEGSWGRSLTKTHLLRVSHDDRIYTLQTYAVIESISPNEGSESGSTYITISGNYFDPKTSSVKVSDENCAIVSITNNEIICKTSPKPASLPSKFPGNRGLLRSTWEGENKNFANLDDIDSLSNPTYTNWTDETYYKEIEKNTYVTKTVGYFIAPADSDYVLKAKGDDFLKVYLSKDDTDPSSLELMSQVVTATDSFNTNPEQISSKFTLEKGKAYAIKIVHAEGSSAAKIAVGIHSMSTVFNEGQNAWAKDEVQIIKTTSTVRPEIQTLDMSSFPASQTATSEVQSCVIDISSEEIPFRLKYNNLPTELLSKLSTANDVKNKLKKLSTIAAENINLDVTVASDATTFTITVTFNSELGSHPQLELVTAPEYSGNVSMVVTKTTAGVSGNEKFRLQYADQVSPVIPVGANAEKVKEAVETLFSVKCSKKLTENSALEFDEFESSSESAEVVPFCGRRSRKNPYILFSSTKRPISINSNPIFCTAYKGNFLSRLQVKYIYPDNGKSSTRFRNIKFDLSDNSGNWNYNCVNILEYLKARHIGVTIFRAQLIRINPMDSESYIDIPYLGPEKPAGEENPTNLRGVPAFVADEVTVNETASGIYEISIMPRNCFNNLQLLSVASAAPADFTVTQEQAAGVPPSGEFTISWDGKTTVVKADYTEREMNDQLETLSGIQDVKVTRTGKCSGYEWRVQFLTYHGDAPDMTISDHSSLQGTDAAASIVQGRNGGIFYYPIPGDMLRTMHDLPQVTVDVNNVPSRCAGNCDFQWSSAINPTASGITPTTGTSGTAVTIAGTGFSTTPSMNVVLIGDSECSITTSTETEIQCTVADGALGSQDVQVIVKDKGLATSSMIFDYTAAVSSISPTSGSIGGGLVLTVTGKGFQDGDIVKIGAVECPGIALTFSTITCKVPARAAGAGQETVTVENSGSPITGSATFDYTEADSILITAIDLTQANAFGGEEVTIDSTVGPFGFNPRKVFVGDHETTILKYSNTQIKIRLPSLPNGEHTLYIRGAHGYAILDATKALPKITVQFEVTAVSTDKCSSYGGCRITLTGVGFNTDCSKNKITYEDSVCKPTSCSDTSVECTLEYAAFVHRITNNGINPALGKKFAWDPKNIEIMMGDIISWSWDPPKFVRKVNYRVAETETDTSSVPKVGGFSSGPNGSPTGSYRKHFPTVGNYKYFSGYVDEEGTIAFRGWVNVVAREPFVLYLSFYQGSAEATYTLGGAGKRKKRSACSVKSCSDPDPTVSDATKFPLKMLTCLDSEIDSITPSEGTAADTLTITGSGFGTTDSCVTVEVGQKTCTVKSITDTQITCIIDPGNDMKIGEQHYVRVYVHENGYSQNKQDYTFSYSLSPHIASITPTSGSLAGNNKITITGAGFTTDTVEVKLGLVTCEIESVSYTEIVCISPLKASASTETVSVTVGGFPAICKASGDVCTYEYSAASTPEITAINPTSGGASTTITITGSNFGTNKDDLSLKVGEADCIPKDGLTDTQVECDLAASAVGANSLALEKVNAGSAIVGNSVSFSGTPTLDSVNPTTGSANGGTIITLIGNGFSADISIRIAGQDCVLKSRTLSRVTCVTPPFIAMTVTIKITSGSTEFPDINYEYTDLATPIVSSINPTTGTGGDALTITGSDFNTDAATNAVTVGGLACPITGTPTATEIICTVDASLGGGSHPVKVDVDGKGLATSSASFVITFEITGIVPADGSLAGGQTLTINGAGFKSSDIVTICNQPCPIEASSSSQITCITPPSSTAQTCQVVVNSGASQIQDNYDYSSAKTPTISNVQPKRGGTAGGTSVTISGTGFGTVSGDVTVSMNGIEWTVDNVTDTEVICRTAAVDKPVGPERTGRNKIRLLISAKGIADQTNADFEFIDVWSSTFTWGGADPPEEGTLVVIPAGQTILLDQSTPKLKMLLIQGGSVIFDEVDLELKAENILITDGGLLQVGTEEEPFQHKAIITMYGFVRSPELPIYGAKTLALRDGSLELHGKKVKPWTVLEQNAAAGSSTIVLKHPCDWKPDDTIIIASTGGHMSQRETETRKIAAISADKRTITLDAPLTYSHRGETQTFDGTALEVRAEVGVLDRNVVVRGNNDIQWNDKIEACPDGFDPGEHATQTCFQGRFGEEVGSDQFGSQIMIHQNDLNANKVKVRMEYVEVTYSGQAFRLGRYSVHFHLNGDMTGSYVRGCSIHDTFNRAINIHNTHNLLIEHNLIFNVMGGAMFLEDSIEHGNIFQYNLAVKVRSSSSLLNDDITPAAFWITNPNNIVRHNHVAAGTHFGFWYRMLKHPDGPSFDPTICPQHVPLGEFNNNTVHSVGWYGLWVFEDYYPTLEGNCGPTKTPIKAKFTGLKAWNNLRGLEFVHAGALQAHDGIFANNLKAGIEILHIFRHHGEVEFFSEEGALLKNNVIISHLEHTDRAPCTKRGLVLPFGSGLLIDGLKFVNFDGEQVFSHTCSAIGTVKITCTCTKLCSGYDYQFKNVKWVNSIKKAFFEWEHQAELTDLDGSLTGTNNAKAIAKSNLMPSSKCSDSPEFSVNFPGQICTDIDILKLNLNEVQPVSLLYKSIYIENEYGNSIVPYASERDIYKKGWMILIPAGHLHKFYFIDGAHISNFTYEAQFDGLTNNAYAIIQHNLTEPSFDEVSILKDPVDGVTYDLTRQVSYDTDKNGMFYWDESKLELTYLISDKPGPVPRFTRQIKLVATNCLYEGCVNPSSVDIPLDTKRPATAVFWSDLKSWENMPTGYAGGNQLPQTGQKVIIPKDMWMVVDVEVIDLLWIEVYGTLEFEYKPKSDGSYYSISVTTTYIFVKGGRLIAGWPNDPFQGNLNLQFRGSHETPKFPLQEDGPTAGNKVLAVFGGLDLIGKNRTVYWTTLKSPAAAGDSKLILSRAVDWVVGEEIVVAPTGFDVKHTETFTITGVSPDQTEITLNGTLQFAHIASTEQYGSQVIQIAAEVGLLTRNIKIIGLDNGNMFKQAFGARVLVGITSGINEFGEIEAHIGYARLRNVEFAYTGQEGFVASYDPRHSLSFVHTGDVTENKPSEVIGCSFHNGFATGIALYSANKMVIANNLIHHVVREAILVEGNMNELIDNLVVQSLFPGTFNDRRESSNILWHAAIDITKSSGTKLIGNHVAGSERAGFHTPGQPCDTPTSELWRDNAAHTTILGLYQSPTTQCSAGCIIFNGFTLYKSNGYGVYTQTKCSVTFNRVKLADNTVGILTMIVGPKLDNHEFKDYRTKYHNGLIIGKSASFNCETDVRNKQDYNIKYGSAGLGWTIGGGFVGVSFPLRTSGGNLHPKMPFNLAKTTPAFYGIMEIENTEFARFQTMCSNQRDRMIATNPRSIDVQWIIELKRCYKHYVDEDSLVHFHKPTGASADECVDMTCDGMKKPLLRIIDGTITESSGVFFADSTVGYNTDRSQGLGDYRIPKTMLTEVGTGKRIPPEEIRFGGLGIIRDSTCQQKSNVPGFFCPSIDYHTMVFESLDEDSKTRRIGPIAFQSDTGYLDMINGPRDVGICAGYVCRHRSSAFWSIVKLNHQYNIYLTGTAPQSLRFHLPYVNSQETIRIAFYYGLMQRLDISVDGEYIPPKNIKDPNNYNDGYISSTNPKQDFMPSYSDPSGTNYFDSDEMIIYFLMKGNKPVEISLKQVVIMQFGVPPMSVADFYGKNLVQNLANFLGIPKEKIRYVNVISELAASSRKRRSLPNLKVMIQIGDQPGSSTLQWSHLNNIYSQIQVAIQTGELNAVVGIQLQNVSLSPAVPSSDNPDWQTYIKTIENGGTPTAPIGKPDKIVINECNPLHEGAEFTAVAKLADSAGFLVTNLGGTWKMKVEIRHGSTANANTKILGETIVSVSSGFAVFRNLAFSHSGGPYYLDFSVVEPSNSNIAKVSSKEINLISRPITLISKKSVTRVIKAEPFHFKIELMDSVTKSRISNVSWKGQKWTAKAQLANIHKSQAWSTSGEVEFDNNGYAIVHNIFNSTGFFAVKVMAISNGNELVKEEFVRVFEKTQKPVKVDVTRRLTLKFKNDFSSVADHLTSFAVVLANHVRKIKEEVELNNFAFREGSIFANFSVGGENTNVNDVIETLKNQIKKGFALDFNSKKFSAHPYFYVDGKVVDELDGQETEKEESSSLSTGAIVGIAVGCGIGVFIIVLLVVVIVVVTKNSKKGSINKDRINDSPPPPYIGNQPPSLTKYDEIKVIPSKERRDTDASYISGKVSSSSLSIGTFGPDSRPGSSRNEIVTSLTPNPSRRASAAAVPTVNE</sequence>
<evidence type="ECO:0000256" key="14">
    <source>
        <dbReference type="SAM" id="SignalP"/>
    </source>
</evidence>
<dbReference type="CDD" id="cd00102">
    <property type="entry name" value="IPT"/>
    <property type="match status" value="3"/>
</dbReference>
<dbReference type="InterPro" id="IPR019316">
    <property type="entry name" value="G8_domain"/>
</dbReference>
<dbReference type="InterPro" id="IPR037524">
    <property type="entry name" value="PA14/GLEYA"/>
</dbReference>
<dbReference type="CDD" id="cd00603">
    <property type="entry name" value="IPT_PCSR"/>
    <property type="match status" value="8"/>
</dbReference>
<dbReference type="InterPro" id="IPR011050">
    <property type="entry name" value="Pectin_lyase_fold/virulence"/>
</dbReference>
<keyword evidence="18" id="KW-1185">Reference proteome</keyword>
<dbReference type="Pfam" id="PF00188">
    <property type="entry name" value="CAP"/>
    <property type="match status" value="1"/>
</dbReference>
<feature type="domain" description="PA14" evidence="16">
    <location>
        <begin position="511"/>
        <end position="664"/>
    </location>
</feature>
<dbReference type="EMBL" id="CAJFCJ010000007">
    <property type="protein sequence ID" value="CAD5116834.1"/>
    <property type="molecule type" value="Genomic_DNA"/>
</dbReference>
<evidence type="ECO:0000256" key="6">
    <source>
        <dbReference type="ARBA" id="ARBA00022729"/>
    </source>
</evidence>
<feature type="domain" description="G8" evidence="15">
    <location>
        <begin position="3151"/>
        <end position="3283"/>
    </location>
</feature>
<dbReference type="PANTHER" id="PTHR46769:SF2">
    <property type="entry name" value="FIBROCYSTIN-L ISOFORM 2 PRECURSOR-RELATED"/>
    <property type="match status" value="1"/>
</dbReference>
<dbReference type="SUPFAM" id="SSF51126">
    <property type="entry name" value="Pectin lyase-like"/>
    <property type="match status" value="2"/>
</dbReference>
<dbReference type="Gene3D" id="2.60.40.10">
    <property type="entry name" value="Immunoglobulins"/>
    <property type="match status" value="12"/>
</dbReference>
<dbReference type="InterPro" id="IPR035940">
    <property type="entry name" value="CAP_sf"/>
</dbReference>
<feature type="chain" id="PRO_5029900889" evidence="14">
    <location>
        <begin position="20"/>
        <end position="4660"/>
    </location>
</feature>
<dbReference type="InterPro" id="IPR013783">
    <property type="entry name" value="Ig-like_fold"/>
</dbReference>
<dbReference type="InterPro" id="IPR002909">
    <property type="entry name" value="IPT_dom"/>
</dbReference>
<dbReference type="InterPro" id="IPR014044">
    <property type="entry name" value="CAP_dom"/>
</dbReference>
<keyword evidence="6 14" id="KW-0732">Signal</keyword>
<dbReference type="PROSITE" id="PS51484">
    <property type="entry name" value="G8"/>
    <property type="match status" value="2"/>
</dbReference>
<dbReference type="Pfam" id="PF01833">
    <property type="entry name" value="TIG"/>
    <property type="match status" value="12"/>
</dbReference>
<evidence type="ECO:0000259" key="16">
    <source>
        <dbReference type="PROSITE" id="PS51820"/>
    </source>
</evidence>
<feature type="domain" description="G8" evidence="15">
    <location>
        <begin position="2297"/>
        <end position="2416"/>
    </location>
</feature>
<name>A0A7I8VM73_9ANNE</name>
<dbReference type="Gene3D" id="2.160.20.10">
    <property type="entry name" value="Single-stranded right-handed beta-helix, Pectin lyase-like"/>
    <property type="match status" value="2"/>
</dbReference>
<evidence type="ECO:0000256" key="9">
    <source>
        <dbReference type="ARBA" id="ARBA00023136"/>
    </source>
</evidence>
<dbReference type="PANTHER" id="PTHR46769">
    <property type="entry name" value="POLYCYSTIC KIDNEY AND HEPATIC DISEASE 1 (AUTOSOMAL RECESSIVE)-LIKE 1"/>
    <property type="match status" value="1"/>
</dbReference>
<dbReference type="Pfam" id="PF10162">
    <property type="entry name" value="G8"/>
    <property type="match status" value="2"/>
</dbReference>
<dbReference type="GO" id="GO:0005886">
    <property type="term" value="C:plasma membrane"/>
    <property type="evidence" value="ECO:0007669"/>
    <property type="project" value="UniProtKB-SubCell"/>
</dbReference>
<evidence type="ECO:0000256" key="13">
    <source>
        <dbReference type="SAM" id="Phobius"/>
    </source>
</evidence>
<dbReference type="Proteomes" id="UP000549394">
    <property type="component" value="Unassembled WGS sequence"/>
</dbReference>
<keyword evidence="9 13" id="KW-0472">Membrane</keyword>
<dbReference type="PROSITE" id="PS51820">
    <property type="entry name" value="PA14"/>
    <property type="match status" value="1"/>
</dbReference>
<dbReference type="SUPFAM" id="SSF55797">
    <property type="entry name" value="PR-1-like"/>
    <property type="match status" value="1"/>
</dbReference>
<evidence type="ECO:0000256" key="4">
    <source>
        <dbReference type="ARBA" id="ARBA00022475"/>
    </source>
</evidence>
<keyword evidence="5 13" id="KW-0812">Transmembrane</keyword>